<evidence type="ECO:0000256" key="1">
    <source>
        <dbReference type="SAM" id="Coils"/>
    </source>
</evidence>
<gene>
    <name evidence="3" type="ORF">CR513_24856</name>
</gene>
<evidence type="ECO:0000313" key="4">
    <source>
        <dbReference type="Proteomes" id="UP000257109"/>
    </source>
</evidence>
<proteinExistence type="predicted"/>
<comment type="caution">
    <text evidence="3">The sequence shown here is derived from an EMBL/GenBank/DDBJ whole genome shotgun (WGS) entry which is preliminary data.</text>
</comment>
<dbReference type="EMBL" id="QJKJ01004733">
    <property type="protein sequence ID" value="RDX92948.1"/>
    <property type="molecule type" value="Genomic_DNA"/>
</dbReference>
<dbReference type="AlphaFoldDB" id="A0A371GQW8"/>
<evidence type="ECO:0000313" key="3">
    <source>
        <dbReference type="EMBL" id="RDX92948.1"/>
    </source>
</evidence>
<keyword evidence="4" id="KW-1185">Reference proteome</keyword>
<reference evidence="3" key="1">
    <citation type="submission" date="2018-05" db="EMBL/GenBank/DDBJ databases">
        <title>Draft genome of Mucuna pruriens seed.</title>
        <authorList>
            <person name="Nnadi N.E."/>
            <person name="Vos R."/>
            <person name="Hasami M.H."/>
            <person name="Devisetty U.K."/>
            <person name="Aguiy J.C."/>
        </authorList>
    </citation>
    <scope>NUCLEOTIDE SEQUENCE [LARGE SCALE GENOMIC DNA]</scope>
    <source>
        <strain evidence="3">JCA_2017</strain>
    </source>
</reference>
<evidence type="ECO:0000256" key="2">
    <source>
        <dbReference type="SAM" id="MobiDB-lite"/>
    </source>
</evidence>
<feature type="region of interest" description="Disordered" evidence="2">
    <location>
        <begin position="68"/>
        <end position="103"/>
    </location>
</feature>
<feature type="coiled-coil region" evidence="1">
    <location>
        <begin position="32"/>
        <end position="66"/>
    </location>
</feature>
<accession>A0A371GQW8</accession>
<feature type="non-terminal residue" evidence="3">
    <location>
        <position position="1"/>
    </location>
</feature>
<organism evidence="3 4">
    <name type="scientific">Mucuna pruriens</name>
    <name type="common">Velvet bean</name>
    <name type="synonym">Dolichos pruriens</name>
    <dbReference type="NCBI Taxonomy" id="157652"/>
    <lineage>
        <taxon>Eukaryota</taxon>
        <taxon>Viridiplantae</taxon>
        <taxon>Streptophyta</taxon>
        <taxon>Embryophyta</taxon>
        <taxon>Tracheophyta</taxon>
        <taxon>Spermatophyta</taxon>
        <taxon>Magnoliopsida</taxon>
        <taxon>eudicotyledons</taxon>
        <taxon>Gunneridae</taxon>
        <taxon>Pentapetalae</taxon>
        <taxon>rosids</taxon>
        <taxon>fabids</taxon>
        <taxon>Fabales</taxon>
        <taxon>Fabaceae</taxon>
        <taxon>Papilionoideae</taxon>
        <taxon>50 kb inversion clade</taxon>
        <taxon>NPAAA clade</taxon>
        <taxon>indigoferoid/millettioid clade</taxon>
        <taxon>Phaseoleae</taxon>
        <taxon>Mucuna</taxon>
    </lineage>
</organism>
<dbReference type="Proteomes" id="UP000257109">
    <property type="component" value="Unassembled WGS sequence"/>
</dbReference>
<sequence length="178" mass="20344">MKGYFYLATAKGVIKSDQKTVISHPYGTCAKTKQMENAVEALEQRNEEMRSEITQMKEQMTKILELHTRGPPNAQNTTNYPPGYTPPRFGMPAGPTAGTPSALNQKENLEDEKWRFLEERLWVVEGVDRYGLNAVDLCLVPNLILSVDFKAPEFDKYKGISYPRTHLAMYYRKMVAYV</sequence>
<dbReference type="CDD" id="cd14686">
    <property type="entry name" value="bZIP"/>
    <property type="match status" value="1"/>
</dbReference>
<protein>
    <submittedName>
        <fullName evidence="3">Uncharacterized protein</fullName>
    </submittedName>
</protein>
<name>A0A371GQW8_MUCPR</name>
<keyword evidence="1" id="KW-0175">Coiled coil</keyword>